<evidence type="ECO:0000256" key="2">
    <source>
        <dbReference type="ARBA" id="ARBA00022679"/>
    </source>
</evidence>
<feature type="non-terminal residue" evidence="5">
    <location>
        <position position="229"/>
    </location>
</feature>
<evidence type="ECO:0000313" key="5">
    <source>
        <dbReference type="EMBL" id="KAG2467991.1"/>
    </source>
</evidence>
<protein>
    <submittedName>
        <fullName evidence="5">SAT2 acetyltransferase</fullName>
    </submittedName>
</protein>
<gene>
    <name evidence="5" type="primary">Sat2</name>
    <name evidence="5" type="ORF">GTO96_0014477</name>
</gene>
<dbReference type="EMBL" id="JAATIS010000485">
    <property type="protein sequence ID" value="KAG2467991.1"/>
    <property type="molecule type" value="Genomic_DNA"/>
</dbReference>
<proteinExistence type="inferred from homology"/>
<dbReference type="SUPFAM" id="SSF55729">
    <property type="entry name" value="Acyl-CoA N-acyltransferases (Nat)"/>
    <property type="match status" value="2"/>
</dbReference>
<reference evidence="5 6" key="1">
    <citation type="journal article" date="2021" name="Cell">
        <title>Tracing the genetic footprints of vertebrate landing in non-teleost ray-finned fishes.</title>
        <authorList>
            <person name="Bi X."/>
            <person name="Wang K."/>
            <person name="Yang L."/>
            <person name="Pan H."/>
            <person name="Jiang H."/>
            <person name="Wei Q."/>
            <person name="Fang M."/>
            <person name="Yu H."/>
            <person name="Zhu C."/>
            <person name="Cai Y."/>
            <person name="He Y."/>
            <person name="Gan X."/>
            <person name="Zeng H."/>
            <person name="Yu D."/>
            <person name="Zhu Y."/>
            <person name="Jiang H."/>
            <person name="Qiu Q."/>
            <person name="Yang H."/>
            <person name="Zhang Y.E."/>
            <person name="Wang W."/>
            <person name="Zhu M."/>
            <person name="He S."/>
            <person name="Zhang G."/>
        </authorList>
    </citation>
    <scope>NUCLEOTIDE SEQUENCE [LARGE SCALE GENOMIC DNA]</scope>
    <source>
        <strain evidence="5">Bchr_013</strain>
    </source>
</reference>
<evidence type="ECO:0000259" key="4">
    <source>
        <dbReference type="PROSITE" id="PS51186"/>
    </source>
</evidence>
<dbReference type="PROSITE" id="PS51186">
    <property type="entry name" value="GNAT"/>
    <property type="match status" value="2"/>
</dbReference>
<dbReference type="InterPro" id="IPR000182">
    <property type="entry name" value="GNAT_dom"/>
</dbReference>
<comment type="caution">
    <text evidence="5">The sequence shown here is derived from an EMBL/GenBank/DDBJ whole genome shotgun (WGS) entry which is preliminary data.</text>
</comment>
<evidence type="ECO:0000256" key="1">
    <source>
        <dbReference type="ARBA" id="ARBA00008694"/>
    </source>
</evidence>
<dbReference type="InterPro" id="IPR016181">
    <property type="entry name" value="Acyl_CoA_acyltransferase"/>
</dbReference>
<dbReference type="InterPro" id="IPR051016">
    <property type="entry name" value="Diverse_Substrate_AcTransf"/>
</dbReference>
<name>A0A8X7XGT4_POLSE</name>
<evidence type="ECO:0000313" key="6">
    <source>
        <dbReference type="Proteomes" id="UP000886611"/>
    </source>
</evidence>
<keyword evidence="3" id="KW-0012">Acyltransferase</keyword>
<feature type="non-terminal residue" evidence="5">
    <location>
        <position position="1"/>
    </location>
</feature>
<dbReference type="Pfam" id="PF00583">
    <property type="entry name" value="Acetyltransf_1"/>
    <property type="match status" value="2"/>
</dbReference>
<keyword evidence="2" id="KW-0808">Transferase</keyword>
<dbReference type="PANTHER" id="PTHR10545">
    <property type="entry name" value="DIAMINE N-ACETYLTRANSFERASE"/>
    <property type="match status" value="1"/>
</dbReference>
<comment type="similarity">
    <text evidence="1">Belongs to the acetyltransferase family.</text>
</comment>
<dbReference type="Proteomes" id="UP000886611">
    <property type="component" value="Unassembled WGS sequence"/>
</dbReference>
<dbReference type="FunFam" id="3.40.630.30:FF:000064">
    <property type="entry name" value="GNAT family acetyltransferase"/>
    <property type="match status" value="2"/>
</dbReference>
<dbReference type="GO" id="GO:0008080">
    <property type="term" value="F:N-acetyltransferase activity"/>
    <property type="evidence" value="ECO:0007669"/>
    <property type="project" value="TreeGrafter"/>
</dbReference>
<keyword evidence="6" id="KW-1185">Reference proteome</keyword>
<accession>A0A8X7XGT4</accession>
<dbReference type="AlphaFoldDB" id="A0A8X7XGT4"/>
<sequence>MMYLSILRVEELICIIEEGHTIVGYCLYFYTYSTWEGRVIYMEDLYVMPKFRGNGIGKAMMCRIAQIGRQSECARLQFNVLNWNKPSIEFYKSHGALDLTEKEGWHAMRFEVAAMEKLAQMTGHTVVGYSMYYFVYSPWKGRSVCMEDLYVMPDFRGQGIGKALMCGIAKIGWDNKCTRLQFVVLDWNKPSIDFYKSHGAQNVTEKEGWQEMRIDDNAMEKLAQMAPKI</sequence>
<dbReference type="PANTHER" id="PTHR10545:SF51">
    <property type="entry name" value="THIALYSINE N-EPSILON-ACETYLTRANSFERASE"/>
    <property type="match status" value="1"/>
</dbReference>
<feature type="domain" description="N-acetyltransferase" evidence="4">
    <location>
        <begin position="1"/>
        <end position="136"/>
    </location>
</feature>
<dbReference type="Gene3D" id="3.40.630.30">
    <property type="match status" value="2"/>
</dbReference>
<evidence type="ECO:0000256" key="3">
    <source>
        <dbReference type="ARBA" id="ARBA00023315"/>
    </source>
</evidence>
<feature type="domain" description="N-acetyltransferase" evidence="4">
    <location>
        <begin position="146"/>
        <end position="224"/>
    </location>
</feature>
<dbReference type="CDD" id="cd04301">
    <property type="entry name" value="NAT_SF"/>
    <property type="match status" value="2"/>
</dbReference>
<organism evidence="5 6">
    <name type="scientific">Polypterus senegalus</name>
    <name type="common">Senegal bichir</name>
    <dbReference type="NCBI Taxonomy" id="55291"/>
    <lineage>
        <taxon>Eukaryota</taxon>
        <taxon>Metazoa</taxon>
        <taxon>Chordata</taxon>
        <taxon>Craniata</taxon>
        <taxon>Vertebrata</taxon>
        <taxon>Euteleostomi</taxon>
        <taxon>Actinopterygii</taxon>
        <taxon>Polypteriformes</taxon>
        <taxon>Polypteridae</taxon>
        <taxon>Polypterus</taxon>
    </lineage>
</organism>